<sequence>MVSNVISERLNITGGSFQTDKYMDFSPLIIFDKVGPKQCIKYCMLYNGCSAVNFNRNDLYCELLNLINVNSQLLDITGIYFTEITEWTQDPHACWPNPCTGQTKCEAAYFNQYICVTYVIAFFTSDSIFKDTPCSSHPCNNGGTCRNQFESFLCSCPAGYHGAVCEYTPCTGQNCNYGSCVVSGSSFYCSCWSGYNGNSCQYTPCTGQNCNYGSCVVSGSSFYCSCWSGYNGNSCQYSYTYINEGQIIMSPNYPSNYYDNAVISWSYRTDVGRRIVIVAMVIDLEENFDWLKVYHRPDKITLLASWTGTLYSQIVYSHDNYVYIEFTSDGSTTFMGFQIVVSLNRCYQ</sequence>
<keyword evidence="9" id="KW-1185">Reference proteome</keyword>
<keyword evidence="4" id="KW-0325">Glycoprotein</keyword>
<evidence type="ECO:0000313" key="8">
    <source>
        <dbReference type="EMBL" id="CAG2218095.1"/>
    </source>
</evidence>
<feature type="domain" description="EGF-like" evidence="7">
    <location>
        <begin position="130"/>
        <end position="166"/>
    </location>
</feature>
<dbReference type="InterPro" id="IPR001881">
    <property type="entry name" value="EGF-like_Ca-bd_dom"/>
</dbReference>
<dbReference type="Proteomes" id="UP000683360">
    <property type="component" value="Unassembled WGS sequence"/>
</dbReference>
<keyword evidence="3 5" id="KW-1015">Disulfide bond</keyword>
<dbReference type="InterPro" id="IPR000152">
    <property type="entry name" value="EGF-type_Asp/Asn_hydroxyl_site"/>
</dbReference>
<dbReference type="InterPro" id="IPR051830">
    <property type="entry name" value="NOTCH_homolog"/>
</dbReference>
<dbReference type="Pfam" id="PF00008">
    <property type="entry name" value="EGF"/>
    <property type="match status" value="1"/>
</dbReference>
<comment type="caution">
    <text evidence="8">The sequence shown here is derived from an EMBL/GenBank/DDBJ whole genome shotgun (WGS) entry which is preliminary data.</text>
</comment>
<evidence type="ECO:0000256" key="4">
    <source>
        <dbReference type="ARBA" id="ARBA00023180"/>
    </source>
</evidence>
<organism evidence="8 9">
    <name type="scientific">Mytilus edulis</name>
    <name type="common">Blue mussel</name>
    <dbReference type="NCBI Taxonomy" id="6550"/>
    <lineage>
        <taxon>Eukaryota</taxon>
        <taxon>Metazoa</taxon>
        <taxon>Spiralia</taxon>
        <taxon>Lophotrochozoa</taxon>
        <taxon>Mollusca</taxon>
        <taxon>Bivalvia</taxon>
        <taxon>Autobranchia</taxon>
        <taxon>Pteriomorphia</taxon>
        <taxon>Mytilida</taxon>
        <taxon>Mytiloidea</taxon>
        <taxon>Mytilidae</taxon>
        <taxon>Mytilinae</taxon>
        <taxon>Mytilus</taxon>
    </lineage>
</organism>
<protein>
    <submittedName>
        <fullName evidence="8">Uncharacterized protein</fullName>
    </submittedName>
</protein>
<dbReference type="PROSITE" id="PS00022">
    <property type="entry name" value="EGF_1"/>
    <property type="match status" value="2"/>
</dbReference>
<proteinExistence type="predicted"/>
<dbReference type="PROSITE" id="PS00010">
    <property type="entry name" value="ASX_HYDROXYL"/>
    <property type="match status" value="1"/>
</dbReference>
<dbReference type="InterPro" id="IPR000742">
    <property type="entry name" value="EGF"/>
</dbReference>
<feature type="domain" description="CUB" evidence="6">
    <location>
        <begin position="235"/>
        <end position="344"/>
    </location>
</feature>
<comment type="caution">
    <text evidence="5">Lacks conserved residue(s) required for the propagation of feature annotation.</text>
</comment>
<feature type="disulfide bond" evidence="5">
    <location>
        <begin position="156"/>
        <end position="165"/>
    </location>
</feature>
<evidence type="ECO:0000256" key="3">
    <source>
        <dbReference type="ARBA" id="ARBA00023157"/>
    </source>
</evidence>
<dbReference type="SUPFAM" id="SSF57196">
    <property type="entry name" value="EGF/Laminin"/>
    <property type="match status" value="2"/>
</dbReference>
<dbReference type="PROSITE" id="PS01186">
    <property type="entry name" value="EGF_2"/>
    <property type="match status" value="2"/>
</dbReference>
<dbReference type="AlphaFoldDB" id="A0A8S3SAH4"/>
<dbReference type="PROSITE" id="PS50026">
    <property type="entry name" value="EGF_3"/>
    <property type="match status" value="2"/>
</dbReference>
<evidence type="ECO:0000256" key="1">
    <source>
        <dbReference type="ARBA" id="ARBA00022536"/>
    </source>
</evidence>
<evidence type="ECO:0000259" key="6">
    <source>
        <dbReference type="PROSITE" id="PS01180"/>
    </source>
</evidence>
<dbReference type="SMART" id="SM00179">
    <property type="entry name" value="EGF_CA"/>
    <property type="match status" value="2"/>
</dbReference>
<dbReference type="Pfam" id="PF00431">
    <property type="entry name" value="CUB"/>
    <property type="match status" value="1"/>
</dbReference>
<dbReference type="InterPro" id="IPR000859">
    <property type="entry name" value="CUB_dom"/>
</dbReference>
<dbReference type="EMBL" id="CAJPWZ010001586">
    <property type="protein sequence ID" value="CAG2218095.1"/>
    <property type="molecule type" value="Genomic_DNA"/>
</dbReference>
<dbReference type="SMART" id="SM00042">
    <property type="entry name" value="CUB"/>
    <property type="match status" value="1"/>
</dbReference>
<dbReference type="CDD" id="cd00054">
    <property type="entry name" value="EGF_CA"/>
    <property type="match status" value="1"/>
</dbReference>
<gene>
    <name evidence="8" type="ORF">MEDL_31770</name>
</gene>
<dbReference type="OrthoDB" id="6066851at2759"/>
<dbReference type="FunFam" id="2.10.25.10:FF:000143">
    <property type="entry name" value="Protein crumbs 1"/>
    <property type="match status" value="1"/>
</dbReference>
<feature type="domain" description="EGF-like" evidence="7">
    <location>
        <begin position="196"/>
        <end position="236"/>
    </location>
</feature>
<keyword evidence="2" id="KW-0677">Repeat</keyword>
<name>A0A8S3SAH4_MYTED</name>
<evidence type="ECO:0000256" key="5">
    <source>
        <dbReference type="PROSITE-ProRule" id="PRU00076"/>
    </source>
</evidence>
<accession>A0A8S3SAH4</accession>
<keyword evidence="1 5" id="KW-0245">EGF-like domain</keyword>
<dbReference type="PROSITE" id="PS01180">
    <property type="entry name" value="CUB"/>
    <property type="match status" value="1"/>
</dbReference>
<evidence type="ECO:0000256" key="2">
    <source>
        <dbReference type="ARBA" id="ARBA00022737"/>
    </source>
</evidence>
<evidence type="ECO:0000313" key="9">
    <source>
        <dbReference type="Proteomes" id="UP000683360"/>
    </source>
</evidence>
<dbReference type="PANTHER" id="PTHR24033">
    <property type="entry name" value="EGF-LIKE DOMAIN-CONTAINING PROTEIN"/>
    <property type="match status" value="1"/>
</dbReference>
<dbReference type="GO" id="GO:0005509">
    <property type="term" value="F:calcium ion binding"/>
    <property type="evidence" value="ECO:0007669"/>
    <property type="project" value="InterPro"/>
</dbReference>
<dbReference type="Gene3D" id="2.60.120.290">
    <property type="entry name" value="Spermadhesin, CUB domain"/>
    <property type="match status" value="1"/>
</dbReference>
<dbReference type="SMART" id="SM00181">
    <property type="entry name" value="EGF"/>
    <property type="match status" value="3"/>
</dbReference>
<dbReference type="InterPro" id="IPR035914">
    <property type="entry name" value="Sperma_CUB_dom_sf"/>
</dbReference>
<dbReference type="SUPFAM" id="SSF49854">
    <property type="entry name" value="Spermadhesin, CUB domain"/>
    <property type="match status" value="1"/>
</dbReference>
<feature type="disulfide bond" evidence="5">
    <location>
        <begin position="226"/>
        <end position="235"/>
    </location>
</feature>
<reference evidence="8" key="1">
    <citation type="submission" date="2021-03" db="EMBL/GenBank/DDBJ databases">
        <authorList>
            <person name="Bekaert M."/>
        </authorList>
    </citation>
    <scope>NUCLEOTIDE SEQUENCE</scope>
</reference>
<evidence type="ECO:0000259" key="7">
    <source>
        <dbReference type="PROSITE" id="PS50026"/>
    </source>
</evidence>
<dbReference type="CDD" id="cd00041">
    <property type="entry name" value="CUB"/>
    <property type="match status" value="1"/>
</dbReference>
<dbReference type="Gene3D" id="2.10.25.10">
    <property type="entry name" value="Laminin"/>
    <property type="match status" value="2"/>
</dbReference>